<dbReference type="AlphaFoldDB" id="A0A5B7KMZ9"/>
<gene>
    <name evidence="1" type="ORF">E2C01_102606</name>
</gene>
<evidence type="ECO:0000313" key="1">
    <source>
        <dbReference type="EMBL" id="MPD06778.1"/>
    </source>
</evidence>
<accession>A0A5B7KMZ9</accession>
<evidence type="ECO:0000313" key="2">
    <source>
        <dbReference type="Proteomes" id="UP000324222"/>
    </source>
</evidence>
<sequence length="58" mass="6675">MSSPRMCLKYVVEMSRAKLKAVAEEWRLAEEQLVNPENDEKVFKDPRVVVCSASYLSL</sequence>
<keyword evidence="2" id="KW-1185">Reference proteome</keyword>
<dbReference type="EMBL" id="VSRR010152974">
    <property type="protein sequence ID" value="MPD06778.1"/>
    <property type="molecule type" value="Genomic_DNA"/>
</dbReference>
<name>A0A5B7KMZ9_PORTR</name>
<proteinExistence type="predicted"/>
<protein>
    <submittedName>
        <fullName evidence="1">Uncharacterized protein</fullName>
    </submittedName>
</protein>
<dbReference type="Proteomes" id="UP000324222">
    <property type="component" value="Unassembled WGS sequence"/>
</dbReference>
<reference evidence="1 2" key="1">
    <citation type="submission" date="2019-05" db="EMBL/GenBank/DDBJ databases">
        <title>Another draft genome of Portunus trituberculatus and its Hox gene families provides insights of decapod evolution.</title>
        <authorList>
            <person name="Jeong J.-H."/>
            <person name="Song I."/>
            <person name="Kim S."/>
            <person name="Choi T."/>
            <person name="Kim D."/>
            <person name="Ryu S."/>
            <person name="Kim W."/>
        </authorList>
    </citation>
    <scope>NUCLEOTIDE SEQUENCE [LARGE SCALE GENOMIC DNA]</scope>
    <source>
        <tissue evidence="1">Muscle</tissue>
    </source>
</reference>
<organism evidence="1 2">
    <name type="scientific">Portunus trituberculatus</name>
    <name type="common">Swimming crab</name>
    <name type="synonym">Neptunus trituberculatus</name>
    <dbReference type="NCBI Taxonomy" id="210409"/>
    <lineage>
        <taxon>Eukaryota</taxon>
        <taxon>Metazoa</taxon>
        <taxon>Ecdysozoa</taxon>
        <taxon>Arthropoda</taxon>
        <taxon>Crustacea</taxon>
        <taxon>Multicrustacea</taxon>
        <taxon>Malacostraca</taxon>
        <taxon>Eumalacostraca</taxon>
        <taxon>Eucarida</taxon>
        <taxon>Decapoda</taxon>
        <taxon>Pleocyemata</taxon>
        <taxon>Brachyura</taxon>
        <taxon>Eubrachyura</taxon>
        <taxon>Portunoidea</taxon>
        <taxon>Portunidae</taxon>
        <taxon>Portuninae</taxon>
        <taxon>Portunus</taxon>
    </lineage>
</organism>
<comment type="caution">
    <text evidence="1">The sequence shown here is derived from an EMBL/GenBank/DDBJ whole genome shotgun (WGS) entry which is preliminary data.</text>
</comment>
<dbReference type="OrthoDB" id="64915at2759"/>